<dbReference type="PROSITE" id="PS50889">
    <property type="entry name" value="S4"/>
    <property type="match status" value="1"/>
</dbReference>
<keyword evidence="4 6" id="KW-0689">Ribosomal protein</keyword>
<keyword evidence="2 6" id="KW-0699">rRNA-binding</keyword>
<sequence length="258" mass="28998">MPRCQRKHLKTLAAPHHWMLAKTAGKFAASPSSGPHKASECLPLIVFLRNRLKYALTAREVTAIVKRRLVKVDGKVRVDPRYPAGLMDVIELGKSNEQFRLLYDSKGRYVPHKIDSKEAEFKLLRINKYFLGAHGVPHLVSHDGRTLRYADPSIRQNDTVKFNIKSGEIENFIKFKIGNVAMITQGGNVGRVGVIQNIEHQTASFDIVHVKDSQGNEFATRINNVFVIGEGENPFITLPRRNGVRPSILEGIDIDVQN</sequence>
<dbReference type="Proteomes" id="UP001470230">
    <property type="component" value="Unassembled WGS sequence"/>
</dbReference>
<dbReference type="InterPro" id="IPR032277">
    <property type="entry name" value="Ribosomal_eS4_C"/>
</dbReference>
<dbReference type="SMART" id="SM00363">
    <property type="entry name" value="S4"/>
    <property type="match status" value="1"/>
</dbReference>
<dbReference type="Gene3D" id="3.10.290.10">
    <property type="entry name" value="RNA-binding S4 domain"/>
    <property type="match status" value="1"/>
</dbReference>
<dbReference type="Gene3D" id="2.40.50.740">
    <property type="match status" value="1"/>
</dbReference>
<dbReference type="PANTHER" id="PTHR11581">
    <property type="entry name" value="30S/40S RIBOSOMAL PROTEIN S4"/>
    <property type="match status" value="1"/>
</dbReference>
<evidence type="ECO:0000256" key="1">
    <source>
        <dbReference type="ARBA" id="ARBA00007500"/>
    </source>
</evidence>
<comment type="similarity">
    <text evidence="1 6">Belongs to the eukaryotic ribosomal protein eS4 family.</text>
</comment>
<evidence type="ECO:0000256" key="6">
    <source>
        <dbReference type="PIRNR" id="PIRNR002116"/>
    </source>
</evidence>
<dbReference type="Gene3D" id="2.30.30.30">
    <property type="match status" value="1"/>
</dbReference>
<evidence type="ECO:0000256" key="3">
    <source>
        <dbReference type="ARBA" id="ARBA00022884"/>
    </source>
</evidence>
<dbReference type="InterPro" id="IPR000876">
    <property type="entry name" value="Ribosomal_eS4"/>
</dbReference>
<dbReference type="Pfam" id="PF16121">
    <property type="entry name" value="40S_S4_C"/>
    <property type="match status" value="1"/>
</dbReference>
<proteinExistence type="inferred from homology"/>
<keyword evidence="5 6" id="KW-0687">Ribonucleoprotein</keyword>
<dbReference type="CDD" id="cd00165">
    <property type="entry name" value="S4"/>
    <property type="match status" value="1"/>
</dbReference>
<dbReference type="InterPro" id="IPR041982">
    <property type="entry name" value="Ribosomal_eS4_KOW"/>
</dbReference>
<dbReference type="PANTHER" id="PTHR11581:SF0">
    <property type="entry name" value="SMALL RIBOSOMAL SUBUNIT PROTEIN ES4"/>
    <property type="match status" value="1"/>
</dbReference>
<evidence type="ECO:0000256" key="4">
    <source>
        <dbReference type="ARBA" id="ARBA00022980"/>
    </source>
</evidence>
<dbReference type="InterPro" id="IPR014722">
    <property type="entry name" value="Rib_uL2_dom2"/>
</dbReference>
<accession>A0ABR2KSB2</accession>
<dbReference type="Pfam" id="PF00900">
    <property type="entry name" value="Ribosomal_S4e"/>
    <property type="match status" value="1"/>
</dbReference>
<protein>
    <recommendedName>
        <fullName evidence="6">40S ribosomal protein S4</fullName>
    </recommendedName>
</protein>
<name>A0ABR2KSB2_9EUKA</name>
<dbReference type="InterPro" id="IPR036986">
    <property type="entry name" value="S4_RNA-bd_sf"/>
</dbReference>
<dbReference type="InterPro" id="IPR002942">
    <property type="entry name" value="S4_RNA-bd"/>
</dbReference>
<dbReference type="Pfam" id="PF08071">
    <property type="entry name" value="RS4NT"/>
    <property type="match status" value="1"/>
</dbReference>
<dbReference type="PIRSF" id="PIRSF002116">
    <property type="entry name" value="Ribosomal_S4"/>
    <property type="match status" value="1"/>
</dbReference>
<dbReference type="InterPro" id="IPR013845">
    <property type="entry name" value="Ribosomal_eS4_central_region"/>
</dbReference>
<evidence type="ECO:0000256" key="5">
    <source>
        <dbReference type="ARBA" id="ARBA00023274"/>
    </source>
</evidence>
<feature type="domain" description="RNA-binding S4" evidence="7">
    <location>
        <begin position="42"/>
        <end position="106"/>
    </location>
</feature>
<keyword evidence="9" id="KW-1185">Reference proteome</keyword>
<dbReference type="CDD" id="cd06087">
    <property type="entry name" value="KOW_RPS4"/>
    <property type="match status" value="1"/>
</dbReference>
<evidence type="ECO:0000313" key="8">
    <source>
        <dbReference type="EMBL" id="KAK8894029.1"/>
    </source>
</evidence>
<dbReference type="Pfam" id="PF01479">
    <property type="entry name" value="S4"/>
    <property type="match status" value="1"/>
</dbReference>
<dbReference type="InterPro" id="IPR013843">
    <property type="entry name" value="Ribosomal_eS4_N"/>
</dbReference>
<dbReference type="HAMAP" id="MF_00485">
    <property type="entry name" value="Ribosomal_eS4"/>
    <property type="match status" value="1"/>
</dbReference>
<evidence type="ECO:0000313" key="9">
    <source>
        <dbReference type="Proteomes" id="UP001470230"/>
    </source>
</evidence>
<dbReference type="GO" id="GO:0005840">
    <property type="term" value="C:ribosome"/>
    <property type="evidence" value="ECO:0007669"/>
    <property type="project" value="UniProtKB-KW"/>
</dbReference>
<gene>
    <name evidence="8" type="ORF">M9Y10_022461</name>
</gene>
<reference evidence="8 9" key="1">
    <citation type="submission" date="2024-04" db="EMBL/GenBank/DDBJ databases">
        <title>Tritrichomonas musculus Genome.</title>
        <authorList>
            <person name="Alves-Ferreira E."/>
            <person name="Grigg M."/>
            <person name="Lorenzi H."/>
            <person name="Galac M."/>
        </authorList>
    </citation>
    <scope>NUCLEOTIDE SEQUENCE [LARGE SCALE GENOMIC DNA]</scope>
    <source>
        <strain evidence="8 9">EAF2021</strain>
    </source>
</reference>
<organism evidence="8 9">
    <name type="scientific">Tritrichomonas musculus</name>
    <dbReference type="NCBI Taxonomy" id="1915356"/>
    <lineage>
        <taxon>Eukaryota</taxon>
        <taxon>Metamonada</taxon>
        <taxon>Parabasalia</taxon>
        <taxon>Tritrichomonadida</taxon>
        <taxon>Tritrichomonadidae</taxon>
        <taxon>Tritrichomonas</taxon>
    </lineage>
</organism>
<evidence type="ECO:0000256" key="2">
    <source>
        <dbReference type="ARBA" id="ARBA00022730"/>
    </source>
</evidence>
<keyword evidence="3 6" id="KW-0694">RNA-binding</keyword>
<comment type="caution">
    <text evidence="8">The sequence shown here is derived from an EMBL/GenBank/DDBJ whole genome shotgun (WGS) entry which is preliminary data.</text>
</comment>
<dbReference type="EMBL" id="JAPFFF010000003">
    <property type="protein sequence ID" value="KAK8894029.1"/>
    <property type="molecule type" value="Genomic_DNA"/>
</dbReference>
<dbReference type="InterPro" id="IPR038237">
    <property type="entry name" value="Ribosomal_eS4_central_sf"/>
</dbReference>
<evidence type="ECO:0000259" key="7">
    <source>
        <dbReference type="SMART" id="SM00363"/>
    </source>
</evidence>